<evidence type="ECO:0000313" key="3">
    <source>
        <dbReference type="Proteomes" id="UP000037069"/>
    </source>
</evidence>
<feature type="region of interest" description="Disordered" evidence="1">
    <location>
        <begin position="132"/>
        <end position="154"/>
    </location>
</feature>
<name>A0A0L0C417_LUCCU</name>
<comment type="caution">
    <text evidence="2">The sequence shown here is derived from an EMBL/GenBank/DDBJ whole genome shotgun (WGS) entry which is preliminary data.</text>
</comment>
<evidence type="ECO:0000256" key="1">
    <source>
        <dbReference type="SAM" id="MobiDB-lite"/>
    </source>
</evidence>
<organism evidence="2 3">
    <name type="scientific">Lucilia cuprina</name>
    <name type="common">Green bottle fly</name>
    <name type="synonym">Australian sheep blowfly</name>
    <dbReference type="NCBI Taxonomy" id="7375"/>
    <lineage>
        <taxon>Eukaryota</taxon>
        <taxon>Metazoa</taxon>
        <taxon>Ecdysozoa</taxon>
        <taxon>Arthropoda</taxon>
        <taxon>Hexapoda</taxon>
        <taxon>Insecta</taxon>
        <taxon>Pterygota</taxon>
        <taxon>Neoptera</taxon>
        <taxon>Endopterygota</taxon>
        <taxon>Diptera</taxon>
        <taxon>Brachycera</taxon>
        <taxon>Muscomorpha</taxon>
        <taxon>Oestroidea</taxon>
        <taxon>Calliphoridae</taxon>
        <taxon>Luciliinae</taxon>
        <taxon>Lucilia</taxon>
    </lineage>
</organism>
<dbReference type="AlphaFoldDB" id="A0A0L0C417"/>
<gene>
    <name evidence="2" type="ORF">FF38_05397</name>
</gene>
<dbReference type="Proteomes" id="UP000037069">
    <property type="component" value="Unassembled WGS sequence"/>
</dbReference>
<feature type="region of interest" description="Disordered" evidence="1">
    <location>
        <begin position="81"/>
        <end position="104"/>
    </location>
</feature>
<reference evidence="2 3" key="1">
    <citation type="journal article" date="2015" name="Nat. Commun.">
        <title>Lucilia cuprina genome unlocks parasitic fly biology to underpin future interventions.</title>
        <authorList>
            <person name="Anstead C.A."/>
            <person name="Korhonen P.K."/>
            <person name="Young N.D."/>
            <person name="Hall R.S."/>
            <person name="Jex A.R."/>
            <person name="Murali S.C."/>
            <person name="Hughes D.S."/>
            <person name="Lee S.F."/>
            <person name="Perry T."/>
            <person name="Stroehlein A.J."/>
            <person name="Ansell B.R."/>
            <person name="Breugelmans B."/>
            <person name="Hofmann A."/>
            <person name="Qu J."/>
            <person name="Dugan S."/>
            <person name="Lee S.L."/>
            <person name="Chao H."/>
            <person name="Dinh H."/>
            <person name="Han Y."/>
            <person name="Doddapaneni H.V."/>
            <person name="Worley K.C."/>
            <person name="Muzny D.M."/>
            <person name="Ioannidis P."/>
            <person name="Waterhouse R.M."/>
            <person name="Zdobnov E.M."/>
            <person name="James P.J."/>
            <person name="Bagnall N.H."/>
            <person name="Kotze A.C."/>
            <person name="Gibbs R.A."/>
            <person name="Richards S."/>
            <person name="Batterham P."/>
            <person name="Gasser R.B."/>
        </authorList>
    </citation>
    <scope>NUCLEOTIDE SEQUENCE [LARGE SCALE GENOMIC DNA]</scope>
    <source>
        <strain evidence="2 3">LS</strain>
        <tissue evidence="2">Full body</tissue>
    </source>
</reference>
<sequence>METSKLFEHLGPPAAEEGGVSSHLCISIADDVRELKIEVISVRLPNNPVPLLRLVDERLLVGCVTQGETLAGSSEALRQIKTNQPPSPTHLLEGNAATDSRRERPNIVAGTLDIVTTECRLPDGAGACESVARKAASLGDGPEPSPPRSERRLT</sequence>
<accession>A0A0L0C417</accession>
<proteinExistence type="predicted"/>
<keyword evidence="3" id="KW-1185">Reference proteome</keyword>
<protein>
    <submittedName>
        <fullName evidence="2">Uncharacterized protein</fullName>
    </submittedName>
</protein>
<evidence type="ECO:0000313" key="2">
    <source>
        <dbReference type="EMBL" id="KNC26219.1"/>
    </source>
</evidence>
<dbReference type="EMBL" id="JRES01001003">
    <property type="protein sequence ID" value="KNC26219.1"/>
    <property type="molecule type" value="Genomic_DNA"/>
</dbReference>